<keyword evidence="3" id="KW-1185">Reference proteome</keyword>
<accession>A0A0C9V051</accession>
<gene>
    <name evidence="2" type="ORF">M422DRAFT_51713</name>
</gene>
<evidence type="ECO:0000313" key="2">
    <source>
        <dbReference type="EMBL" id="KIJ34957.1"/>
    </source>
</evidence>
<dbReference type="Gene3D" id="3.80.10.10">
    <property type="entry name" value="Ribonuclease Inhibitor"/>
    <property type="match status" value="1"/>
</dbReference>
<sequence length="126" mass="13557">MTNLGSIFNIVNKALGLETAEDVRNIFEDIKVDDLEEVAGLSAIFACRPVKDVALSLLSIYNPLMSLETLTELNFSDNAVGAQFLPIPYTSSRRDDESSSPIKLSNNGLGPEAGNAVARSDQGIRV</sequence>
<proteinExistence type="predicted"/>
<evidence type="ECO:0000313" key="3">
    <source>
        <dbReference type="Proteomes" id="UP000054279"/>
    </source>
</evidence>
<feature type="compositionally biased region" description="Polar residues" evidence="1">
    <location>
        <begin position="99"/>
        <end position="108"/>
    </location>
</feature>
<protein>
    <submittedName>
        <fullName evidence="2">Uncharacterized protein</fullName>
    </submittedName>
</protein>
<name>A0A0C9V051_SPHS4</name>
<dbReference type="AlphaFoldDB" id="A0A0C9V051"/>
<dbReference type="EMBL" id="KN837194">
    <property type="protein sequence ID" value="KIJ34957.1"/>
    <property type="molecule type" value="Genomic_DNA"/>
</dbReference>
<feature type="region of interest" description="Disordered" evidence="1">
    <location>
        <begin position="91"/>
        <end position="126"/>
    </location>
</feature>
<organism evidence="2 3">
    <name type="scientific">Sphaerobolus stellatus (strain SS14)</name>
    <dbReference type="NCBI Taxonomy" id="990650"/>
    <lineage>
        <taxon>Eukaryota</taxon>
        <taxon>Fungi</taxon>
        <taxon>Dikarya</taxon>
        <taxon>Basidiomycota</taxon>
        <taxon>Agaricomycotina</taxon>
        <taxon>Agaricomycetes</taxon>
        <taxon>Phallomycetidae</taxon>
        <taxon>Geastrales</taxon>
        <taxon>Sphaerobolaceae</taxon>
        <taxon>Sphaerobolus</taxon>
    </lineage>
</organism>
<dbReference type="HOGENOM" id="CLU_1982969_0_0_1"/>
<dbReference type="Proteomes" id="UP000054279">
    <property type="component" value="Unassembled WGS sequence"/>
</dbReference>
<dbReference type="InterPro" id="IPR032675">
    <property type="entry name" value="LRR_dom_sf"/>
</dbReference>
<evidence type="ECO:0000256" key="1">
    <source>
        <dbReference type="SAM" id="MobiDB-lite"/>
    </source>
</evidence>
<dbReference type="OrthoDB" id="184583at2759"/>
<reference evidence="2 3" key="1">
    <citation type="submission" date="2014-06" db="EMBL/GenBank/DDBJ databases">
        <title>Evolutionary Origins and Diversification of the Mycorrhizal Mutualists.</title>
        <authorList>
            <consortium name="DOE Joint Genome Institute"/>
            <consortium name="Mycorrhizal Genomics Consortium"/>
            <person name="Kohler A."/>
            <person name="Kuo A."/>
            <person name="Nagy L.G."/>
            <person name="Floudas D."/>
            <person name="Copeland A."/>
            <person name="Barry K.W."/>
            <person name="Cichocki N."/>
            <person name="Veneault-Fourrey C."/>
            <person name="LaButti K."/>
            <person name="Lindquist E.A."/>
            <person name="Lipzen A."/>
            <person name="Lundell T."/>
            <person name="Morin E."/>
            <person name="Murat C."/>
            <person name="Riley R."/>
            <person name="Ohm R."/>
            <person name="Sun H."/>
            <person name="Tunlid A."/>
            <person name="Henrissat B."/>
            <person name="Grigoriev I.V."/>
            <person name="Hibbett D.S."/>
            <person name="Martin F."/>
        </authorList>
    </citation>
    <scope>NUCLEOTIDE SEQUENCE [LARGE SCALE GENOMIC DNA]</scope>
    <source>
        <strain evidence="2 3">SS14</strain>
    </source>
</reference>